<protein>
    <recommendedName>
        <fullName evidence="2 5">Basal-body rod modification protein FlgD</fullName>
    </recommendedName>
</protein>
<evidence type="ECO:0000256" key="6">
    <source>
        <dbReference type="SAM" id="MobiDB-lite"/>
    </source>
</evidence>
<dbReference type="Gene3D" id="2.60.40.4070">
    <property type="match status" value="1"/>
</dbReference>
<feature type="region of interest" description="Disordered" evidence="6">
    <location>
        <begin position="235"/>
        <end position="256"/>
    </location>
</feature>
<reference evidence="9" key="1">
    <citation type="submission" date="2016-08" db="EMBL/GenBank/DDBJ databases">
        <authorList>
            <person name="Seilhamer J.J."/>
        </authorList>
    </citation>
    <scope>NUCLEOTIDE SEQUENCE</scope>
    <source>
        <strain evidence="9">86-1</strain>
    </source>
</reference>
<organism evidence="9">
    <name type="scientific">uncultured Desulfovibrio sp</name>
    <dbReference type="NCBI Taxonomy" id="167968"/>
    <lineage>
        <taxon>Bacteria</taxon>
        <taxon>Pseudomonadati</taxon>
        <taxon>Thermodesulfobacteriota</taxon>
        <taxon>Desulfovibrionia</taxon>
        <taxon>Desulfovibrionales</taxon>
        <taxon>Desulfovibrionaceae</taxon>
        <taxon>Desulfovibrio</taxon>
        <taxon>environmental samples</taxon>
    </lineage>
</organism>
<dbReference type="InterPro" id="IPR025965">
    <property type="entry name" value="FlgD/Vpr_Ig-like"/>
</dbReference>
<dbReference type="Pfam" id="PF13860">
    <property type="entry name" value="FlgD_ig"/>
    <property type="match status" value="1"/>
</dbReference>
<dbReference type="Gene3D" id="2.30.30.910">
    <property type="match status" value="1"/>
</dbReference>
<keyword evidence="3 5" id="KW-1005">Bacterial flagellum biogenesis</keyword>
<comment type="similarity">
    <text evidence="1 5">Belongs to the FlgD family.</text>
</comment>
<accession>A0A212KXB7</accession>
<comment type="function">
    <text evidence="4 5">Required for flagellar hook formation. May act as a scaffolding protein.</text>
</comment>
<name>A0A212KXB7_9BACT</name>
<evidence type="ECO:0000313" key="9">
    <source>
        <dbReference type="EMBL" id="SCM69942.1"/>
    </source>
</evidence>
<evidence type="ECO:0000259" key="7">
    <source>
        <dbReference type="Pfam" id="PF13860"/>
    </source>
</evidence>
<sequence>MASTITNSLNQTNNEFNTALSKQKGSNLDKDSFMLLLVTQFKYQDPLNPMEDKEFIAQMAQFSSLEQLMNLNTSMKGLTDATNTQQMVNATSYIGKQVTVTGNSIGKTTNETTKEVSVTRFRYAPADNTAGGTITVRDADNNAVYVEELSAKNKGTTYDFAWDGKRNDGTVAGDGVYTVNLVLRDTKGDAVLSDQVVDAKVTGVVTDNGVVYLGLEGGQLMPLANVRQVALPVTTTATDSSDSSTSTGTNTGSSAATTKSAVASSAAALSAAISDAATTSAAAISTAASNAAASSAAASNAAASSAAAINSAVRDAAANNNISLGDVL</sequence>
<dbReference type="Pfam" id="PF03963">
    <property type="entry name" value="FlgD"/>
    <property type="match status" value="1"/>
</dbReference>
<feature type="domain" description="FlgD/Vpr Ig-like" evidence="7">
    <location>
        <begin position="113"/>
        <end position="182"/>
    </location>
</feature>
<dbReference type="RefSeq" id="WP_232088377.1">
    <property type="nucleotide sequence ID" value="NZ_LT608333.1"/>
</dbReference>
<evidence type="ECO:0000256" key="1">
    <source>
        <dbReference type="ARBA" id="ARBA00010577"/>
    </source>
</evidence>
<proteinExistence type="inferred from homology"/>
<dbReference type="Pfam" id="PF13861">
    <property type="entry name" value="FLgD_tudor"/>
    <property type="match status" value="1"/>
</dbReference>
<dbReference type="EMBL" id="FMJC01000001">
    <property type="protein sequence ID" value="SCM69942.1"/>
    <property type="molecule type" value="Genomic_DNA"/>
</dbReference>
<keyword evidence="9" id="KW-0969">Cilium</keyword>
<evidence type="ECO:0000256" key="3">
    <source>
        <dbReference type="ARBA" id="ARBA00022795"/>
    </source>
</evidence>
<gene>
    <name evidence="9" type="ORF">KL86DES1_10065</name>
</gene>
<dbReference type="InterPro" id="IPR025963">
    <property type="entry name" value="FLgD_Tudor"/>
</dbReference>
<dbReference type="InterPro" id="IPR005648">
    <property type="entry name" value="FlgD"/>
</dbReference>
<keyword evidence="9" id="KW-0966">Cell projection</keyword>
<keyword evidence="9" id="KW-0282">Flagellum</keyword>
<evidence type="ECO:0000256" key="2">
    <source>
        <dbReference type="ARBA" id="ARBA00016013"/>
    </source>
</evidence>
<dbReference type="GO" id="GO:0044781">
    <property type="term" value="P:bacterial-type flagellum organization"/>
    <property type="evidence" value="ECO:0007669"/>
    <property type="project" value="UniProtKB-UniRule"/>
</dbReference>
<feature type="domain" description="FlgD Tudor-like" evidence="8">
    <location>
        <begin position="85"/>
        <end position="227"/>
    </location>
</feature>
<evidence type="ECO:0000256" key="5">
    <source>
        <dbReference type="RuleBase" id="RU362076"/>
    </source>
</evidence>
<evidence type="ECO:0000259" key="8">
    <source>
        <dbReference type="Pfam" id="PF13861"/>
    </source>
</evidence>
<dbReference type="AlphaFoldDB" id="A0A212KXB7"/>
<evidence type="ECO:0000256" key="4">
    <source>
        <dbReference type="ARBA" id="ARBA00024746"/>
    </source>
</evidence>